<name>A0AAF5PWI6_WUCBA</name>
<evidence type="ECO:0000313" key="1">
    <source>
        <dbReference type="Proteomes" id="UP000093561"/>
    </source>
</evidence>
<protein>
    <submittedName>
        <fullName evidence="2">Uncharacterized protein</fullName>
    </submittedName>
</protein>
<dbReference type="AlphaFoldDB" id="A0AAF5PWI6"/>
<accession>A0AAF5PWI6</accession>
<sequence>MSPKLSRNAEHNFLTSPQTSMLWNIQYLELMMKFINDSRNCRITKLQSRINHFNTKMFAKIENMKMERNRIVYANETKIKN</sequence>
<dbReference type="Proteomes" id="UP000093561">
    <property type="component" value="Unassembled WGS sequence"/>
</dbReference>
<reference evidence="1" key="1">
    <citation type="submission" date="2015-03" db="EMBL/GenBank/DDBJ databases">
        <title>Wuchereria bancrofti Genome Sequencing Papua New Guinea Strain.</title>
        <authorList>
            <person name="Small S.T."/>
            <person name="Serre D."/>
            <person name="Zimmerman P.A."/>
        </authorList>
    </citation>
    <scope>NUCLEOTIDE SEQUENCE [LARGE SCALE GENOMIC DNA]</scope>
    <source>
        <strain evidence="1">pt0022</strain>
    </source>
</reference>
<dbReference type="WBParaSite" id="mrna-Wban_06619">
    <property type="protein sequence ID" value="mrna-Wban_06619"/>
    <property type="gene ID" value="Wban_06619"/>
</dbReference>
<organism evidence="1 2">
    <name type="scientific">Wuchereria bancrofti</name>
    <dbReference type="NCBI Taxonomy" id="6293"/>
    <lineage>
        <taxon>Eukaryota</taxon>
        <taxon>Metazoa</taxon>
        <taxon>Ecdysozoa</taxon>
        <taxon>Nematoda</taxon>
        <taxon>Chromadorea</taxon>
        <taxon>Rhabditida</taxon>
        <taxon>Spirurina</taxon>
        <taxon>Spiruromorpha</taxon>
        <taxon>Filarioidea</taxon>
        <taxon>Onchocercidae</taxon>
        <taxon>Wuchereria</taxon>
    </lineage>
</organism>
<proteinExistence type="predicted"/>
<reference evidence="2" key="3">
    <citation type="submission" date="2024-02" db="UniProtKB">
        <authorList>
            <consortium name="WormBaseParasite"/>
        </authorList>
    </citation>
    <scope>IDENTIFICATION</scope>
    <source>
        <strain evidence="2">pt0022</strain>
    </source>
</reference>
<reference evidence="1" key="2">
    <citation type="journal article" date="2016" name="Mol. Ecol.">
        <title>Population genomics of the filarial nematode parasite Wuchereria bancrofti from mosquitoes.</title>
        <authorList>
            <person name="Small S.T."/>
            <person name="Reimer L.J."/>
            <person name="Tisch D.J."/>
            <person name="King C.L."/>
            <person name="Christensen B.M."/>
            <person name="Siba P.M."/>
            <person name="Kazura J.W."/>
            <person name="Serre D."/>
            <person name="Zimmerman P.A."/>
        </authorList>
    </citation>
    <scope>NUCLEOTIDE SEQUENCE</scope>
    <source>
        <strain evidence="1">pt0022</strain>
    </source>
</reference>
<evidence type="ECO:0000313" key="2">
    <source>
        <dbReference type="WBParaSite" id="mrna-Wban_06619"/>
    </source>
</evidence>